<keyword evidence="4" id="KW-1185">Reference proteome</keyword>
<feature type="signal peptide" evidence="2">
    <location>
        <begin position="1"/>
        <end position="17"/>
    </location>
</feature>
<keyword evidence="1" id="KW-0812">Transmembrane</keyword>
<dbReference type="EMBL" id="BDQV01008250">
    <property type="protein sequence ID" value="GAY33062.1"/>
    <property type="molecule type" value="Genomic_DNA"/>
</dbReference>
<sequence length="135" mass="15158">MKIRLLLWFLFILYTQSVTILGFEDFPTSKIEDFNLSKPRFGEQLHVRDTGVNVTNRIYAETERVRLKGKQEIFDSIKGQKGKGNYGAGNDAHHPRSSKGAALSPAGPYYLISAAMLHVILALIGLLQPYFLIGF</sequence>
<evidence type="ECO:0000256" key="2">
    <source>
        <dbReference type="SAM" id="SignalP"/>
    </source>
</evidence>
<evidence type="ECO:0000313" key="3">
    <source>
        <dbReference type="EMBL" id="GAY33062.1"/>
    </source>
</evidence>
<protein>
    <submittedName>
        <fullName evidence="3">Uncharacterized protein</fullName>
    </submittedName>
</protein>
<keyword evidence="2" id="KW-0732">Signal</keyword>
<proteinExistence type="predicted"/>
<gene>
    <name evidence="3" type="ORF">CUMW_287520</name>
</gene>
<keyword evidence="1" id="KW-1133">Transmembrane helix</keyword>
<name>A0A2H5MZ39_CITUN</name>
<comment type="caution">
    <text evidence="3">The sequence shown here is derived from an EMBL/GenBank/DDBJ whole genome shotgun (WGS) entry which is preliminary data.</text>
</comment>
<dbReference type="AlphaFoldDB" id="A0A2H5MZ39"/>
<feature type="chain" id="PRO_5014167626" evidence="2">
    <location>
        <begin position="18"/>
        <end position="135"/>
    </location>
</feature>
<evidence type="ECO:0000256" key="1">
    <source>
        <dbReference type="SAM" id="Phobius"/>
    </source>
</evidence>
<accession>A0A2H5MZ39</accession>
<reference evidence="3 4" key="1">
    <citation type="journal article" date="2017" name="Front. Genet.">
        <title>Draft sequencing of the heterozygous diploid genome of Satsuma (Citrus unshiu Marc.) using a hybrid assembly approach.</title>
        <authorList>
            <person name="Shimizu T."/>
            <person name="Tanizawa Y."/>
            <person name="Mochizuki T."/>
            <person name="Nagasaki H."/>
            <person name="Yoshioka T."/>
            <person name="Toyoda A."/>
            <person name="Fujiyama A."/>
            <person name="Kaminuma E."/>
            <person name="Nakamura Y."/>
        </authorList>
    </citation>
    <scope>NUCLEOTIDE SEQUENCE [LARGE SCALE GENOMIC DNA]</scope>
    <source>
        <strain evidence="4">cv. Miyagawa wase</strain>
    </source>
</reference>
<evidence type="ECO:0000313" key="4">
    <source>
        <dbReference type="Proteomes" id="UP000236630"/>
    </source>
</evidence>
<dbReference type="Proteomes" id="UP000236630">
    <property type="component" value="Unassembled WGS sequence"/>
</dbReference>
<feature type="transmembrane region" description="Helical" evidence="1">
    <location>
        <begin position="109"/>
        <end position="133"/>
    </location>
</feature>
<organism evidence="3 4">
    <name type="scientific">Citrus unshiu</name>
    <name type="common">Satsuma mandarin</name>
    <name type="synonym">Citrus nobilis var. unshiu</name>
    <dbReference type="NCBI Taxonomy" id="55188"/>
    <lineage>
        <taxon>Eukaryota</taxon>
        <taxon>Viridiplantae</taxon>
        <taxon>Streptophyta</taxon>
        <taxon>Embryophyta</taxon>
        <taxon>Tracheophyta</taxon>
        <taxon>Spermatophyta</taxon>
        <taxon>Magnoliopsida</taxon>
        <taxon>eudicotyledons</taxon>
        <taxon>Gunneridae</taxon>
        <taxon>Pentapetalae</taxon>
        <taxon>rosids</taxon>
        <taxon>malvids</taxon>
        <taxon>Sapindales</taxon>
        <taxon>Rutaceae</taxon>
        <taxon>Aurantioideae</taxon>
        <taxon>Citrus</taxon>
    </lineage>
</organism>
<keyword evidence="1" id="KW-0472">Membrane</keyword>